<organism evidence="2 3">
    <name type="scientific">Leifsonia aquatica</name>
    <name type="common">Corynebacterium aquaticum</name>
    <dbReference type="NCBI Taxonomy" id="144185"/>
    <lineage>
        <taxon>Bacteria</taxon>
        <taxon>Bacillati</taxon>
        <taxon>Actinomycetota</taxon>
        <taxon>Actinomycetes</taxon>
        <taxon>Micrococcales</taxon>
        <taxon>Microbacteriaceae</taxon>
        <taxon>Leifsonia</taxon>
    </lineage>
</organism>
<gene>
    <name evidence="2" type="ORF">FHX33_001402</name>
</gene>
<protein>
    <submittedName>
        <fullName evidence="2">Uncharacterized protein</fullName>
    </submittedName>
</protein>
<comment type="caution">
    <text evidence="2">The sequence shown here is derived from an EMBL/GenBank/DDBJ whole genome shotgun (WGS) entry which is preliminary data.</text>
</comment>
<keyword evidence="1" id="KW-0812">Transmembrane</keyword>
<sequence length="132" mass="13564">MIGQIVFVAGLLVAGAAVMIVGGTLLLDSAGLGSPSGRHPASSCPMRNACTTKTIDEVSAESGYTFPNGSSVIWAYEETSWFDHSWAMRALVRLPAGSALPANDAVNTTATPTKDDAAGVEIEVSVLAPDGR</sequence>
<feature type="transmembrane region" description="Helical" evidence="1">
    <location>
        <begin position="6"/>
        <end position="27"/>
    </location>
</feature>
<dbReference type="AlphaFoldDB" id="A0A7W4UUR6"/>
<evidence type="ECO:0000256" key="1">
    <source>
        <dbReference type="SAM" id="Phobius"/>
    </source>
</evidence>
<dbReference type="EMBL" id="JACHVP010000001">
    <property type="protein sequence ID" value="MBB2966670.1"/>
    <property type="molecule type" value="Genomic_DNA"/>
</dbReference>
<proteinExistence type="predicted"/>
<dbReference type="RefSeq" id="WP_039923357.1">
    <property type="nucleotide sequence ID" value="NZ_JACHVP010000001.1"/>
</dbReference>
<evidence type="ECO:0000313" key="2">
    <source>
        <dbReference type="EMBL" id="MBB2966670.1"/>
    </source>
</evidence>
<keyword evidence="3" id="KW-1185">Reference proteome</keyword>
<keyword evidence="1" id="KW-1133">Transmembrane helix</keyword>
<reference evidence="2 3" key="1">
    <citation type="submission" date="2020-08" db="EMBL/GenBank/DDBJ databases">
        <title>Sequencing the genomes of 1000 actinobacteria strains.</title>
        <authorList>
            <person name="Klenk H.-P."/>
        </authorList>
    </citation>
    <scope>NUCLEOTIDE SEQUENCE [LARGE SCALE GENOMIC DNA]</scope>
    <source>
        <strain evidence="2 3">DSM 20146</strain>
    </source>
</reference>
<accession>A0A7W4UUR6</accession>
<keyword evidence="1" id="KW-0472">Membrane</keyword>
<dbReference type="Proteomes" id="UP000538196">
    <property type="component" value="Unassembled WGS sequence"/>
</dbReference>
<evidence type="ECO:0000313" key="3">
    <source>
        <dbReference type="Proteomes" id="UP000538196"/>
    </source>
</evidence>
<name>A0A7W4UUR6_LEIAQ</name>